<dbReference type="Proteomes" id="UP001595752">
    <property type="component" value="Unassembled WGS sequence"/>
</dbReference>
<keyword evidence="5 7" id="KW-1133">Transmembrane helix</keyword>
<dbReference type="PANTHER" id="PTHR30252">
    <property type="entry name" value="INNER MEMBRANE PEPTIDE TRANSPORTER"/>
    <property type="match status" value="1"/>
</dbReference>
<evidence type="ECO:0000259" key="8">
    <source>
        <dbReference type="Pfam" id="PF02554"/>
    </source>
</evidence>
<keyword evidence="4 7" id="KW-0812">Transmembrane</keyword>
<protein>
    <submittedName>
        <fullName evidence="9">Carbon starvation protein A</fullName>
    </submittedName>
</protein>
<feature type="transmembrane region" description="Helical" evidence="7">
    <location>
        <begin position="156"/>
        <end position="177"/>
    </location>
</feature>
<evidence type="ECO:0000313" key="9">
    <source>
        <dbReference type="EMBL" id="MFC3884336.1"/>
    </source>
</evidence>
<feature type="transmembrane region" description="Helical" evidence="7">
    <location>
        <begin position="387"/>
        <end position="405"/>
    </location>
</feature>
<dbReference type="EMBL" id="JBHRZT010000052">
    <property type="protein sequence ID" value="MFC3884336.1"/>
    <property type="molecule type" value="Genomic_DNA"/>
</dbReference>
<comment type="caution">
    <text evidence="9">The sequence shown here is derived from an EMBL/GenBank/DDBJ whole genome shotgun (WGS) entry which is preliminary data.</text>
</comment>
<feature type="transmembrane region" description="Helical" evidence="7">
    <location>
        <begin position="262"/>
        <end position="291"/>
    </location>
</feature>
<evidence type="ECO:0000313" key="10">
    <source>
        <dbReference type="Proteomes" id="UP001595752"/>
    </source>
</evidence>
<evidence type="ECO:0000256" key="1">
    <source>
        <dbReference type="ARBA" id="ARBA00004651"/>
    </source>
</evidence>
<dbReference type="RefSeq" id="WP_377915686.1">
    <property type="nucleotide sequence ID" value="NZ_JBHRZT010000052.1"/>
</dbReference>
<evidence type="ECO:0000256" key="7">
    <source>
        <dbReference type="SAM" id="Phobius"/>
    </source>
</evidence>
<evidence type="ECO:0000256" key="2">
    <source>
        <dbReference type="ARBA" id="ARBA00007755"/>
    </source>
</evidence>
<feature type="transmembrane region" description="Helical" evidence="7">
    <location>
        <begin position="225"/>
        <end position="250"/>
    </location>
</feature>
<feature type="transmembrane region" description="Helical" evidence="7">
    <location>
        <begin position="311"/>
        <end position="331"/>
    </location>
</feature>
<proteinExistence type="inferred from homology"/>
<feature type="domain" description="CstA N-terminal" evidence="8">
    <location>
        <begin position="299"/>
        <end position="424"/>
    </location>
</feature>
<feature type="domain" description="CstA N-terminal" evidence="8">
    <location>
        <begin position="3"/>
        <end position="164"/>
    </location>
</feature>
<dbReference type="PANTHER" id="PTHR30252:SF4">
    <property type="entry name" value="CARBON STARVATION"/>
    <property type="match status" value="1"/>
</dbReference>
<evidence type="ECO:0000256" key="4">
    <source>
        <dbReference type="ARBA" id="ARBA00022692"/>
    </source>
</evidence>
<feature type="transmembrane region" description="Helical" evidence="7">
    <location>
        <begin position="412"/>
        <end position="432"/>
    </location>
</feature>
<feature type="transmembrane region" description="Helical" evidence="7">
    <location>
        <begin position="125"/>
        <end position="144"/>
    </location>
</feature>
<feature type="transmembrane region" description="Helical" evidence="7">
    <location>
        <begin position="67"/>
        <end position="94"/>
    </location>
</feature>
<evidence type="ECO:0000256" key="6">
    <source>
        <dbReference type="ARBA" id="ARBA00023136"/>
    </source>
</evidence>
<reference evidence="10" key="1">
    <citation type="journal article" date="2019" name="Int. J. Syst. Evol. Microbiol.">
        <title>The Global Catalogue of Microorganisms (GCM) 10K type strain sequencing project: providing services to taxonomists for standard genome sequencing and annotation.</title>
        <authorList>
            <consortium name="The Broad Institute Genomics Platform"/>
            <consortium name="The Broad Institute Genome Sequencing Center for Infectious Disease"/>
            <person name="Wu L."/>
            <person name="Ma J."/>
        </authorList>
    </citation>
    <scope>NUCLEOTIDE SEQUENCE [LARGE SCALE GENOMIC DNA]</scope>
    <source>
        <strain evidence="10">CCUG 61889</strain>
    </source>
</reference>
<feature type="transmembrane region" description="Helical" evidence="7">
    <location>
        <begin position="184"/>
        <end position="205"/>
    </location>
</feature>
<organism evidence="9 10">
    <name type="scientific">Bacillus songklensis</name>
    <dbReference type="NCBI Taxonomy" id="1069116"/>
    <lineage>
        <taxon>Bacteria</taxon>
        <taxon>Bacillati</taxon>
        <taxon>Bacillota</taxon>
        <taxon>Bacilli</taxon>
        <taxon>Bacillales</taxon>
        <taxon>Bacillaceae</taxon>
        <taxon>Bacillus</taxon>
    </lineage>
</organism>
<gene>
    <name evidence="9" type="ORF">ACFOU2_12845</name>
</gene>
<comment type="similarity">
    <text evidence="2">Belongs to the peptide transporter carbon starvation (CstA) (TC 2.A.114) family.</text>
</comment>
<comment type="subcellular location">
    <subcellularLocation>
        <location evidence="1">Cell membrane</location>
        <topology evidence="1">Multi-pass membrane protein</topology>
    </subcellularLocation>
</comment>
<keyword evidence="3" id="KW-1003">Cell membrane</keyword>
<dbReference type="InterPro" id="IPR051605">
    <property type="entry name" value="CstA"/>
</dbReference>
<evidence type="ECO:0000256" key="5">
    <source>
        <dbReference type="ARBA" id="ARBA00022989"/>
    </source>
</evidence>
<accession>A0ABV8B291</accession>
<keyword evidence="6 7" id="KW-0472">Membrane</keyword>
<feature type="transmembrane region" description="Helical" evidence="7">
    <location>
        <begin position="359"/>
        <end position="381"/>
    </location>
</feature>
<name>A0ABV8B291_9BACI</name>
<sequence length="475" mass="51319">MLTFLASIALLILGYMFYGRVVDRIFGIDSNNETPAYTKADGLDYMPMPWWKGWLIQLLNIAGLGPIYGALMGALYGPVAFIWIVVGCIFAGAVHDYFSGMMSLRHGGAQYPALVGRYLGKNVKIITNVVSLVLMILVAAAFTAGPAQLIAQLTPISFSAALVIIFVYFLLATVLPVNQVIGRIYPLFGAILIFMAVAIAGALLFSGKPIPNVTLENLHPGELPIWPLLMVTVSCGAISGFHCTQSPIIARTLKNERDGRKVFYGAMIGEGVIALIWAAAGMTFFGGTAGLQEAIAAGGPGGVVNEISTSLLGQLGGILAILGVIILPITTGDTALRSSRMILEELVGAKNENANLKQALLYSIPVTIPAFYLSTIDYSFLWRYVGWSNQLVAAVTLWAATVYCLRHGKFHWVCGIPALFMTGVVSTYIFYAPEGFKLSYQTSMMIGTVITLIVTAWYIQQIRRHQQKLETKVAA</sequence>
<keyword evidence="10" id="KW-1185">Reference proteome</keyword>
<feature type="transmembrane region" description="Helical" evidence="7">
    <location>
        <begin position="438"/>
        <end position="459"/>
    </location>
</feature>
<dbReference type="InterPro" id="IPR003706">
    <property type="entry name" value="CstA_N"/>
</dbReference>
<evidence type="ECO:0000256" key="3">
    <source>
        <dbReference type="ARBA" id="ARBA00022475"/>
    </source>
</evidence>
<dbReference type="Pfam" id="PF02554">
    <property type="entry name" value="CstA"/>
    <property type="match status" value="2"/>
</dbReference>